<dbReference type="GO" id="GO:0016301">
    <property type="term" value="F:kinase activity"/>
    <property type="evidence" value="ECO:0007669"/>
    <property type="project" value="UniProtKB-KW"/>
</dbReference>
<keyword evidence="1" id="KW-0813">Transport</keyword>
<evidence type="ECO:0000259" key="8">
    <source>
        <dbReference type="PROSITE" id="PS51100"/>
    </source>
</evidence>
<sequence>MKVLLVCSQGMSSAIAAKALQDTAVKQGLDITVTECSTQAFAEEIKNGYAIGMVAPQIRHRFDVLKKQADDAGIPCILIQPQGYTPLGGPKLLAQIKQELGELK</sequence>
<keyword evidence="6" id="KW-0418">Kinase</keyword>
<feature type="modified residue" description="Phosphocysteine; by EIIA" evidence="7">
    <location>
        <position position="7"/>
    </location>
</feature>
<evidence type="ECO:0000256" key="2">
    <source>
        <dbReference type="ARBA" id="ARBA00022553"/>
    </source>
</evidence>
<dbReference type="InterPro" id="IPR013012">
    <property type="entry name" value="PTS_EIIB_3"/>
</dbReference>
<dbReference type="Pfam" id="PF02302">
    <property type="entry name" value="PTS_IIB"/>
    <property type="match status" value="1"/>
</dbReference>
<dbReference type="Proteomes" id="UP000464754">
    <property type="component" value="Chromosome"/>
</dbReference>
<dbReference type="KEGG" id="aarg:Aargi30884_21670"/>
<gene>
    <name evidence="9" type="ORF">Aargi30884_21670</name>
</gene>
<dbReference type="EMBL" id="AP019695">
    <property type="protein sequence ID" value="BBK23264.1"/>
    <property type="molecule type" value="Genomic_DNA"/>
</dbReference>
<evidence type="ECO:0000256" key="4">
    <source>
        <dbReference type="ARBA" id="ARBA00022679"/>
    </source>
</evidence>
<keyword evidence="5" id="KW-0598">Phosphotransferase system</keyword>
<dbReference type="SUPFAM" id="SSF52794">
    <property type="entry name" value="PTS system IIB component-like"/>
    <property type="match status" value="1"/>
</dbReference>
<evidence type="ECO:0000256" key="1">
    <source>
        <dbReference type="ARBA" id="ARBA00022448"/>
    </source>
</evidence>
<name>A0A6N4TL89_9FIRM</name>
<reference evidence="10" key="1">
    <citation type="submission" date="2019-05" db="EMBL/GenBank/DDBJ databases">
        <title>Complete genome sequencing of Absiella argi strain JCM 30884.</title>
        <authorList>
            <person name="Sakamoto M."/>
            <person name="Murakami T."/>
            <person name="Mori H."/>
        </authorList>
    </citation>
    <scope>NUCLEOTIDE SEQUENCE [LARGE SCALE GENOMIC DNA]</scope>
    <source>
        <strain evidence="10">JCM 30884</strain>
    </source>
</reference>
<dbReference type="PANTHER" id="PTHR34581">
    <property type="entry name" value="PTS SYSTEM N,N'-DIACETYLCHITOBIOSE-SPECIFIC EIIB COMPONENT"/>
    <property type="match status" value="1"/>
</dbReference>
<dbReference type="InterPro" id="IPR003501">
    <property type="entry name" value="PTS_EIIB_2/3"/>
</dbReference>
<dbReference type="Gene3D" id="3.40.50.2300">
    <property type="match status" value="1"/>
</dbReference>
<dbReference type="PROSITE" id="PS51100">
    <property type="entry name" value="PTS_EIIB_TYPE_3"/>
    <property type="match status" value="1"/>
</dbReference>
<organism evidence="9 10">
    <name type="scientific">Amedibacterium intestinale</name>
    <dbReference type="NCBI Taxonomy" id="2583452"/>
    <lineage>
        <taxon>Bacteria</taxon>
        <taxon>Bacillati</taxon>
        <taxon>Bacillota</taxon>
        <taxon>Erysipelotrichia</taxon>
        <taxon>Erysipelotrichales</taxon>
        <taxon>Erysipelotrichaceae</taxon>
        <taxon>Amedibacterium</taxon>
    </lineage>
</organism>
<feature type="domain" description="PTS EIIB type-3" evidence="8">
    <location>
        <begin position="1"/>
        <end position="104"/>
    </location>
</feature>
<evidence type="ECO:0000256" key="6">
    <source>
        <dbReference type="ARBA" id="ARBA00022777"/>
    </source>
</evidence>
<evidence type="ECO:0000256" key="3">
    <source>
        <dbReference type="ARBA" id="ARBA00022597"/>
    </source>
</evidence>
<proteinExistence type="predicted"/>
<dbReference type="AlphaFoldDB" id="A0A6N4TL89"/>
<evidence type="ECO:0000313" key="9">
    <source>
        <dbReference type="EMBL" id="BBK23264.1"/>
    </source>
</evidence>
<keyword evidence="2" id="KW-0597">Phosphoprotein</keyword>
<dbReference type="InterPro" id="IPR036095">
    <property type="entry name" value="PTS_EIIB-like_sf"/>
</dbReference>
<evidence type="ECO:0000256" key="5">
    <source>
        <dbReference type="ARBA" id="ARBA00022683"/>
    </source>
</evidence>
<accession>A0A6N4TL89</accession>
<dbReference type="InterPro" id="IPR051819">
    <property type="entry name" value="PTS_sugar-specific_EIIB"/>
</dbReference>
<dbReference type="PANTHER" id="PTHR34581:SF2">
    <property type="entry name" value="PTS SYSTEM N,N'-DIACETYLCHITOBIOSE-SPECIFIC EIIB COMPONENT"/>
    <property type="match status" value="1"/>
</dbReference>
<dbReference type="GO" id="GO:0008982">
    <property type="term" value="F:protein-N(PI)-phosphohistidine-sugar phosphotransferase activity"/>
    <property type="evidence" value="ECO:0007669"/>
    <property type="project" value="InterPro"/>
</dbReference>
<evidence type="ECO:0000256" key="7">
    <source>
        <dbReference type="PROSITE-ProRule" id="PRU00423"/>
    </source>
</evidence>
<keyword evidence="3 9" id="KW-0762">Sugar transport</keyword>
<evidence type="ECO:0000313" key="10">
    <source>
        <dbReference type="Proteomes" id="UP000464754"/>
    </source>
</evidence>
<dbReference type="GO" id="GO:0009401">
    <property type="term" value="P:phosphoenolpyruvate-dependent sugar phosphotransferase system"/>
    <property type="evidence" value="ECO:0007669"/>
    <property type="project" value="UniProtKB-KW"/>
</dbReference>
<dbReference type="RefSeq" id="WP_118277263.1">
    <property type="nucleotide sequence ID" value="NZ_AP019695.1"/>
</dbReference>
<keyword evidence="10" id="KW-1185">Reference proteome</keyword>
<keyword evidence="4" id="KW-0808">Transferase</keyword>
<protein>
    <submittedName>
        <fullName evidence="9">PTS sugar transporter subunit IIB</fullName>
    </submittedName>
</protein>